<protein>
    <submittedName>
        <fullName evidence="2">Uncharacterized protein</fullName>
    </submittedName>
</protein>
<dbReference type="SUPFAM" id="SSF46785">
    <property type="entry name" value="Winged helix' DNA-binding domain"/>
    <property type="match status" value="1"/>
</dbReference>
<keyword evidence="3" id="KW-1185">Reference proteome</keyword>
<evidence type="ECO:0000313" key="3">
    <source>
        <dbReference type="Proteomes" id="UP000017840"/>
    </source>
</evidence>
<keyword evidence="1" id="KW-0812">Transmembrane</keyword>
<sequence length="199" mass="21939">MGAMVWLFDFPLRAAGAIFVLAGTSAFHDLLDERYGLPEGANWLFYGVSMIVVGIGGVVIHGSWFVPFVLAGLWFVLDGAATVQAGPAQKPHKYVVGLDDEDSSEVMLRMQVLSSIHEELREAEQPRTPGEVADAVGLTEERTLDALDYLVSRDQVERVDGDRYRAVPSRWGKATPAVRFARWLPGRLLRPFQVLLSGV</sequence>
<feature type="transmembrane region" description="Helical" evidence="1">
    <location>
        <begin position="12"/>
        <end position="31"/>
    </location>
</feature>
<name>V4HGB4_9EURY</name>
<proteinExistence type="predicted"/>
<dbReference type="InterPro" id="IPR036390">
    <property type="entry name" value="WH_DNA-bd_sf"/>
</dbReference>
<gene>
    <name evidence="2" type="ORF">K933_02216</name>
</gene>
<dbReference type="Proteomes" id="UP000017840">
    <property type="component" value="Unassembled WGS sequence"/>
</dbReference>
<accession>V4HGB4</accession>
<keyword evidence="1" id="KW-0472">Membrane</keyword>
<comment type="caution">
    <text evidence="2">The sequence shown here is derived from an EMBL/GenBank/DDBJ whole genome shotgun (WGS) entry which is preliminary data.</text>
</comment>
<dbReference type="eggNOG" id="arCOG07575">
    <property type="taxonomic scope" value="Archaea"/>
</dbReference>
<dbReference type="AlphaFoldDB" id="V4HGB4"/>
<keyword evidence="1" id="KW-1133">Transmembrane helix</keyword>
<feature type="transmembrane region" description="Helical" evidence="1">
    <location>
        <begin position="43"/>
        <end position="76"/>
    </location>
</feature>
<dbReference type="EMBL" id="ASGZ01000005">
    <property type="protein sequence ID" value="ESP89760.1"/>
    <property type="molecule type" value="Genomic_DNA"/>
</dbReference>
<evidence type="ECO:0000313" key="2">
    <source>
        <dbReference type="EMBL" id="ESP89760.1"/>
    </source>
</evidence>
<organism evidence="2 3">
    <name type="scientific">Candidatus Halobonum tyrrellensis G22</name>
    <dbReference type="NCBI Taxonomy" id="1324957"/>
    <lineage>
        <taxon>Archaea</taxon>
        <taxon>Methanobacteriati</taxon>
        <taxon>Methanobacteriota</taxon>
        <taxon>Stenosarchaea group</taxon>
        <taxon>Halobacteria</taxon>
        <taxon>Halobacteriales</taxon>
        <taxon>Haloferacaceae</taxon>
        <taxon>Candidatus Halobonum</taxon>
    </lineage>
</organism>
<evidence type="ECO:0000256" key="1">
    <source>
        <dbReference type="SAM" id="Phobius"/>
    </source>
</evidence>
<reference evidence="2 3" key="1">
    <citation type="journal article" date="2013" name="Genome Announc.">
        <title>Draft Genome Sequence of 'Candidatus Halobonum tyrrellensis' Strain G22, Isolated from the Hypersaline Waters of Lake Tyrrell, Australia.</title>
        <authorList>
            <person name="Ugalde J.A."/>
            <person name="Narasingarao P."/>
            <person name="Kuo S."/>
            <person name="Podell S."/>
            <person name="Allen E.E."/>
        </authorList>
    </citation>
    <scope>NUCLEOTIDE SEQUENCE [LARGE SCALE GENOMIC DNA]</scope>
    <source>
        <strain evidence="2 3">G22</strain>
    </source>
</reference>